<feature type="domain" description="TauD/TfdA-like" evidence="17">
    <location>
        <begin position="128"/>
        <end position="365"/>
    </location>
</feature>
<comment type="pathway">
    <text evidence="3">Amine and polyamine biosynthesis; carnitine biosynthesis.</text>
</comment>
<dbReference type="Pfam" id="PF06155">
    <property type="entry name" value="GBBH-like_N"/>
    <property type="match status" value="1"/>
</dbReference>
<name>A0A8R2AI35_BOMMO</name>
<dbReference type="Proteomes" id="UP000005204">
    <property type="component" value="Unassembled WGS sequence"/>
</dbReference>
<evidence type="ECO:0000256" key="16">
    <source>
        <dbReference type="ARBA" id="ARBA00049334"/>
    </source>
</evidence>
<dbReference type="GO" id="GO:0045329">
    <property type="term" value="P:carnitine biosynthetic process"/>
    <property type="evidence" value="ECO:0007669"/>
    <property type="project" value="UniProtKB-KW"/>
</dbReference>
<keyword evidence="8" id="KW-0124">Carnitine biosynthesis</keyword>
<comment type="function">
    <text evidence="15">Converts trimethyllysine (TML) into hydroxytrimethyllysine (HTML).</text>
</comment>
<reference evidence="19" key="2">
    <citation type="submission" date="2022-06" db="UniProtKB">
        <authorList>
            <consortium name="EnsemblMetazoa"/>
        </authorList>
    </citation>
    <scope>IDENTIFICATION</scope>
    <source>
        <strain evidence="19">p50T (Dazao)</strain>
    </source>
</reference>
<evidence type="ECO:0000256" key="13">
    <source>
        <dbReference type="ARBA" id="ARBA00031778"/>
    </source>
</evidence>
<sequence length="382" mass="44257">MEFSVGFNENSAKKIENVIFVERTVRVNFENGPSIPFEDCWLRDHCRCSQCYHANTFQRAKHILELPDSKILTLQFDKNSLTIEWDDKHTTEFKADFLSQFDYKTWKNNRRLKPRLWRGCNVADRIAKVHVDEFLDSDDSSKEVFQSLLDYGVAFITGVQPSAEATETVCKALGGIQHTIFGATWEFTTVADHADTAYTNLPLAAHNDNIYWTEAAGLQILHCIEHTNGTGGETILVDGFYGATCLKEDHPEDYEFLTTYEIEGEYIERRHHFTHSAPVIQIDKNTEDIKQIRFNVYDRSAMAFRSGRDCRLYYRSLKNLARYYENKENQWIFKLVPGLVMVIDNFRLLHGRNGFTGRRVLCGAYVSRSDWLDKARSLNLIQ</sequence>
<evidence type="ECO:0000256" key="2">
    <source>
        <dbReference type="ARBA" id="ARBA00001961"/>
    </source>
</evidence>
<keyword evidence="9" id="KW-0223">Dioxygenase</keyword>
<evidence type="ECO:0000256" key="1">
    <source>
        <dbReference type="ARBA" id="ARBA00001954"/>
    </source>
</evidence>
<comment type="similarity">
    <text evidence="4">Belongs to the gamma-BBH/TMLD family.</text>
</comment>
<evidence type="ECO:0000313" key="19">
    <source>
        <dbReference type="EnsemblMetazoa" id="XP_004927964.1"/>
    </source>
</evidence>
<evidence type="ECO:0000256" key="5">
    <source>
        <dbReference type="ARBA" id="ARBA00012267"/>
    </source>
</evidence>
<dbReference type="InterPro" id="IPR003819">
    <property type="entry name" value="TauD/TfdA-like"/>
</dbReference>
<dbReference type="EC" id="1.14.11.8" evidence="5"/>
<dbReference type="OrthoDB" id="408743at2759"/>
<evidence type="ECO:0000256" key="12">
    <source>
        <dbReference type="ARBA" id="ARBA00030363"/>
    </source>
</evidence>
<comment type="catalytic activity">
    <reaction evidence="16">
        <text>N(6),N(6),N(6)-trimethyl-L-lysine + 2-oxoglutarate + O2 = (3S)-3-hydroxy-N(6),N(6),N(6)-trimethyl-L-lysine + succinate + CO2</text>
        <dbReference type="Rhea" id="RHEA:14181"/>
        <dbReference type="ChEBI" id="CHEBI:15379"/>
        <dbReference type="ChEBI" id="CHEBI:16526"/>
        <dbReference type="ChEBI" id="CHEBI:16810"/>
        <dbReference type="ChEBI" id="CHEBI:30031"/>
        <dbReference type="ChEBI" id="CHEBI:58100"/>
        <dbReference type="ChEBI" id="CHEBI:141499"/>
        <dbReference type="EC" id="1.14.11.8"/>
    </reaction>
</comment>
<evidence type="ECO:0000259" key="18">
    <source>
        <dbReference type="Pfam" id="PF06155"/>
    </source>
</evidence>
<dbReference type="KEGG" id="bmor:101743938"/>
<dbReference type="FunFam" id="3.60.130.10:FF:000001">
    <property type="entry name" value="Trimethyllysine dioxygenase, mitochondrial"/>
    <property type="match status" value="1"/>
</dbReference>
<dbReference type="NCBIfam" id="TIGR02410">
    <property type="entry name" value="carnitine_TMLD"/>
    <property type="match status" value="1"/>
</dbReference>
<evidence type="ECO:0000256" key="3">
    <source>
        <dbReference type="ARBA" id="ARBA00005022"/>
    </source>
</evidence>
<accession>A0A8R2AI35</accession>
<dbReference type="InterPro" id="IPR050411">
    <property type="entry name" value="AlphaKG_dependent_hydroxylases"/>
</dbReference>
<dbReference type="Gene3D" id="3.30.2020.30">
    <property type="match status" value="1"/>
</dbReference>
<dbReference type="InterPro" id="IPR010376">
    <property type="entry name" value="GBBH-like_N"/>
</dbReference>
<dbReference type="GO" id="GO:0005739">
    <property type="term" value="C:mitochondrion"/>
    <property type="evidence" value="ECO:0007669"/>
    <property type="project" value="TreeGrafter"/>
</dbReference>
<dbReference type="Gene3D" id="3.60.130.10">
    <property type="entry name" value="Clavaminate synthase-like"/>
    <property type="match status" value="1"/>
</dbReference>
<proteinExistence type="inferred from homology"/>
<feature type="domain" description="Gamma-butyrobetaine hydroxylase-like N-terminal" evidence="18">
    <location>
        <begin position="22"/>
        <end position="98"/>
    </location>
</feature>
<comment type="cofactor">
    <cofactor evidence="2">
        <name>L-ascorbate</name>
        <dbReference type="ChEBI" id="CHEBI:38290"/>
    </cofactor>
</comment>
<dbReference type="InterPro" id="IPR012776">
    <property type="entry name" value="Trimethyllysine_dOase"/>
</dbReference>
<evidence type="ECO:0000256" key="4">
    <source>
        <dbReference type="ARBA" id="ARBA00008654"/>
    </source>
</evidence>
<dbReference type="GeneID" id="101743938"/>
<dbReference type="GO" id="GO:0005506">
    <property type="term" value="F:iron ion binding"/>
    <property type="evidence" value="ECO:0007669"/>
    <property type="project" value="InterPro"/>
</dbReference>
<keyword evidence="10" id="KW-0560">Oxidoreductase</keyword>
<dbReference type="PANTHER" id="PTHR10696:SF51">
    <property type="entry name" value="TRIMETHYLLYSINE DIOXYGENASE, MITOCHONDRIAL"/>
    <property type="match status" value="1"/>
</dbReference>
<keyword evidence="20" id="KW-1185">Reference proteome</keyword>
<dbReference type="SUPFAM" id="SSF51197">
    <property type="entry name" value="Clavaminate synthase-like"/>
    <property type="match status" value="1"/>
</dbReference>
<dbReference type="Pfam" id="PF02668">
    <property type="entry name" value="TauD"/>
    <property type="match status" value="1"/>
</dbReference>
<evidence type="ECO:0000256" key="11">
    <source>
        <dbReference type="ARBA" id="ARBA00023004"/>
    </source>
</evidence>
<dbReference type="FunFam" id="3.30.2020.30:FF:000002">
    <property type="entry name" value="Putative gamma-butyrobetaine dioxygenase"/>
    <property type="match status" value="1"/>
</dbReference>
<evidence type="ECO:0000259" key="17">
    <source>
        <dbReference type="Pfam" id="PF02668"/>
    </source>
</evidence>
<evidence type="ECO:0000313" key="20">
    <source>
        <dbReference type="Proteomes" id="UP000005204"/>
    </source>
</evidence>
<comment type="cofactor">
    <cofactor evidence="1">
        <name>Fe(2+)</name>
        <dbReference type="ChEBI" id="CHEBI:29033"/>
    </cofactor>
</comment>
<reference evidence="20" key="1">
    <citation type="journal article" date="2008" name="Insect Biochem. Mol. Biol.">
        <title>The genome of a lepidopteran model insect, the silkworm Bombyx mori.</title>
        <authorList>
            <consortium name="International Silkworm Genome Consortium"/>
        </authorList>
    </citation>
    <scope>NUCLEOTIDE SEQUENCE [LARGE SCALE GENOMIC DNA]</scope>
    <source>
        <strain evidence="20">p50T</strain>
    </source>
</reference>
<dbReference type="InterPro" id="IPR042098">
    <property type="entry name" value="TauD-like_sf"/>
</dbReference>
<dbReference type="EnsemblMetazoa" id="XM_004927907.4">
    <property type="protein sequence ID" value="XP_004927964.1"/>
    <property type="gene ID" value="LOC101743938"/>
</dbReference>
<evidence type="ECO:0000256" key="10">
    <source>
        <dbReference type="ARBA" id="ARBA00023002"/>
    </source>
</evidence>
<evidence type="ECO:0000256" key="8">
    <source>
        <dbReference type="ARBA" id="ARBA00022873"/>
    </source>
</evidence>
<dbReference type="RefSeq" id="XP_004927964.1">
    <property type="nucleotide sequence ID" value="XM_004927907.5"/>
</dbReference>
<evidence type="ECO:0000256" key="7">
    <source>
        <dbReference type="ARBA" id="ARBA00022723"/>
    </source>
</evidence>
<dbReference type="InterPro" id="IPR038492">
    <property type="entry name" value="GBBH-like_N_sf"/>
</dbReference>
<dbReference type="PANTHER" id="PTHR10696">
    <property type="entry name" value="GAMMA-BUTYROBETAINE HYDROXYLASE-RELATED"/>
    <property type="match status" value="1"/>
</dbReference>
<evidence type="ECO:0000256" key="15">
    <source>
        <dbReference type="ARBA" id="ARBA00046008"/>
    </source>
</evidence>
<dbReference type="CTD" id="42421"/>
<organism evidence="19 20">
    <name type="scientific">Bombyx mori</name>
    <name type="common">Silk moth</name>
    <dbReference type="NCBI Taxonomy" id="7091"/>
    <lineage>
        <taxon>Eukaryota</taxon>
        <taxon>Metazoa</taxon>
        <taxon>Ecdysozoa</taxon>
        <taxon>Arthropoda</taxon>
        <taxon>Hexapoda</taxon>
        <taxon>Insecta</taxon>
        <taxon>Pterygota</taxon>
        <taxon>Neoptera</taxon>
        <taxon>Endopterygota</taxon>
        <taxon>Lepidoptera</taxon>
        <taxon>Glossata</taxon>
        <taxon>Ditrysia</taxon>
        <taxon>Bombycoidea</taxon>
        <taxon>Bombycidae</taxon>
        <taxon>Bombycinae</taxon>
        <taxon>Bombyx</taxon>
    </lineage>
</organism>
<evidence type="ECO:0000256" key="14">
    <source>
        <dbReference type="ARBA" id="ARBA00032283"/>
    </source>
</evidence>
<dbReference type="GO" id="GO:0050353">
    <property type="term" value="F:trimethyllysine dioxygenase activity"/>
    <property type="evidence" value="ECO:0007669"/>
    <property type="project" value="UniProtKB-EC"/>
</dbReference>
<dbReference type="AlphaFoldDB" id="A0A8R2AI35"/>
<evidence type="ECO:0000256" key="6">
    <source>
        <dbReference type="ARBA" id="ARBA00016835"/>
    </source>
</evidence>
<keyword evidence="11" id="KW-0408">Iron</keyword>
<protein>
    <recommendedName>
        <fullName evidence="6">Trimethyllysine dioxygenase, mitochondrial</fullName>
        <ecNumber evidence="5">1.14.11.8</ecNumber>
    </recommendedName>
    <alternativeName>
        <fullName evidence="13">Epsilon-trimethyllysine 2-oxoglutarate dioxygenase</fullName>
    </alternativeName>
    <alternativeName>
        <fullName evidence="12">TML hydroxylase</fullName>
    </alternativeName>
    <alternativeName>
        <fullName evidence="14">TML-alpha-ketoglutarate dioxygenase</fullName>
    </alternativeName>
</protein>
<evidence type="ECO:0000256" key="9">
    <source>
        <dbReference type="ARBA" id="ARBA00022964"/>
    </source>
</evidence>
<keyword evidence="7" id="KW-0479">Metal-binding</keyword>